<comment type="similarity">
    <text evidence="3 8">Belongs to the histone H2A family.</text>
</comment>
<dbReference type="PROSITE" id="PS00046">
    <property type="entry name" value="HISTONE_H2A"/>
    <property type="match status" value="1"/>
</dbReference>
<evidence type="ECO:0000256" key="2">
    <source>
        <dbReference type="ARBA" id="ARBA00004286"/>
    </source>
</evidence>
<dbReference type="InterPro" id="IPR002119">
    <property type="entry name" value="Histone_H2A"/>
</dbReference>
<name>A0A5C3L0L8_COPMA</name>
<protein>
    <recommendedName>
        <fullName evidence="8">Histone H2A</fullName>
    </recommendedName>
</protein>
<dbReference type="GO" id="GO:0046982">
    <property type="term" value="F:protein heterodimerization activity"/>
    <property type="evidence" value="ECO:0007669"/>
    <property type="project" value="InterPro"/>
</dbReference>
<dbReference type="InterPro" id="IPR009072">
    <property type="entry name" value="Histone-fold"/>
</dbReference>
<sequence>MTDHWLRGKTLVGMEWLANQYGKTLNHSKHRVSLSRKAGLEFPVSRIKRKAKECLYPSHRIFTGAAVYLTAVIEYLTAEVLELAGNQAKYYKKKRIIPRHILIGVWRDTELHELLKNVDLPDSGVVPFVHEVLRHDKVPKVIYPTGPRFKQAYESALMKKKSTAY</sequence>
<proteinExistence type="inferred from homology"/>
<evidence type="ECO:0000256" key="4">
    <source>
        <dbReference type="ARBA" id="ARBA00022454"/>
    </source>
</evidence>
<evidence type="ECO:0000256" key="1">
    <source>
        <dbReference type="ARBA" id="ARBA00004123"/>
    </source>
</evidence>
<comment type="subunit">
    <text evidence="8">The nucleosome is a histone octamer containing two molecules each of H2A, H2B, H3 and H4 assembled in one H3-H4 heterotetramer and two H2A-H2B heterodimers. The octamer wraps approximately 147 bp of DNA.</text>
</comment>
<dbReference type="GO" id="GO:0030527">
    <property type="term" value="F:structural constituent of chromatin"/>
    <property type="evidence" value="ECO:0007669"/>
    <property type="project" value="InterPro"/>
</dbReference>
<evidence type="ECO:0000259" key="9">
    <source>
        <dbReference type="Pfam" id="PF00125"/>
    </source>
</evidence>
<evidence type="ECO:0000256" key="5">
    <source>
        <dbReference type="ARBA" id="ARBA00023125"/>
    </source>
</evidence>
<evidence type="ECO:0000256" key="8">
    <source>
        <dbReference type="RuleBase" id="RU003767"/>
    </source>
</evidence>
<dbReference type="AlphaFoldDB" id="A0A5C3L0L8"/>
<evidence type="ECO:0000256" key="7">
    <source>
        <dbReference type="ARBA" id="ARBA00023269"/>
    </source>
</evidence>
<keyword evidence="11" id="KW-1185">Reference proteome</keyword>
<evidence type="ECO:0000256" key="3">
    <source>
        <dbReference type="ARBA" id="ARBA00010691"/>
    </source>
</evidence>
<dbReference type="PANTHER" id="PTHR23430">
    <property type="entry name" value="HISTONE H2A"/>
    <property type="match status" value="1"/>
</dbReference>
<dbReference type="STRING" id="230819.A0A5C3L0L8"/>
<keyword evidence="4 8" id="KW-0158">Chromosome</keyword>
<evidence type="ECO:0000256" key="6">
    <source>
        <dbReference type="ARBA" id="ARBA00023242"/>
    </source>
</evidence>
<reference evidence="10 11" key="1">
    <citation type="journal article" date="2019" name="Nat. Ecol. Evol.">
        <title>Megaphylogeny resolves global patterns of mushroom evolution.</title>
        <authorList>
            <person name="Varga T."/>
            <person name="Krizsan K."/>
            <person name="Foldi C."/>
            <person name="Dima B."/>
            <person name="Sanchez-Garcia M."/>
            <person name="Sanchez-Ramirez S."/>
            <person name="Szollosi G.J."/>
            <person name="Szarkandi J.G."/>
            <person name="Papp V."/>
            <person name="Albert L."/>
            <person name="Andreopoulos W."/>
            <person name="Angelini C."/>
            <person name="Antonin V."/>
            <person name="Barry K.W."/>
            <person name="Bougher N.L."/>
            <person name="Buchanan P."/>
            <person name="Buyck B."/>
            <person name="Bense V."/>
            <person name="Catcheside P."/>
            <person name="Chovatia M."/>
            <person name="Cooper J."/>
            <person name="Damon W."/>
            <person name="Desjardin D."/>
            <person name="Finy P."/>
            <person name="Geml J."/>
            <person name="Haridas S."/>
            <person name="Hughes K."/>
            <person name="Justo A."/>
            <person name="Karasinski D."/>
            <person name="Kautmanova I."/>
            <person name="Kiss B."/>
            <person name="Kocsube S."/>
            <person name="Kotiranta H."/>
            <person name="LaButti K.M."/>
            <person name="Lechner B.E."/>
            <person name="Liimatainen K."/>
            <person name="Lipzen A."/>
            <person name="Lukacs Z."/>
            <person name="Mihaltcheva S."/>
            <person name="Morgado L.N."/>
            <person name="Niskanen T."/>
            <person name="Noordeloos M.E."/>
            <person name="Ohm R.A."/>
            <person name="Ortiz-Santana B."/>
            <person name="Ovrebo C."/>
            <person name="Racz N."/>
            <person name="Riley R."/>
            <person name="Savchenko A."/>
            <person name="Shiryaev A."/>
            <person name="Soop K."/>
            <person name="Spirin V."/>
            <person name="Szebenyi C."/>
            <person name="Tomsovsky M."/>
            <person name="Tulloss R.E."/>
            <person name="Uehling J."/>
            <person name="Grigoriev I.V."/>
            <person name="Vagvolgyi C."/>
            <person name="Papp T."/>
            <person name="Martin F.M."/>
            <person name="Miettinen O."/>
            <person name="Hibbett D.S."/>
            <person name="Nagy L.G."/>
        </authorList>
    </citation>
    <scope>NUCLEOTIDE SEQUENCE [LARGE SCALE GENOMIC DNA]</scope>
    <source>
        <strain evidence="10 11">CBS 121175</strain>
    </source>
</reference>
<evidence type="ECO:0000313" key="11">
    <source>
        <dbReference type="Proteomes" id="UP000307440"/>
    </source>
</evidence>
<dbReference type="GO" id="GO:0005634">
    <property type="term" value="C:nucleus"/>
    <property type="evidence" value="ECO:0007669"/>
    <property type="project" value="UniProtKB-SubCell"/>
</dbReference>
<dbReference type="GO" id="GO:0003677">
    <property type="term" value="F:DNA binding"/>
    <property type="evidence" value="ECO:0007669"/>
    <property type="project" value="UniProtKB-KW"/>
</dbReference>
<keyword evidence="7 8" id="KW-0544">Nucleosome core</keyword>
<dbReference type="InterPro" id="IPR032458">
    <property type="entry name" value="Histone_H2A_CS"/>
</dbReference>
<dbReference type="Pfam" id="PF00125">
    <property type="entry name" value="Histone"/>
    <property type="match status" value="1"/>
</dbReference>
<dbReference type="SUPFAM" id="SSF47113">
    <property type="entry name" value="Histone-fold"/>
    <property type="match status" value="1"/>
</dbReference>
<dbReference type="Proteomes" id="UP000307440">
    <property type="component" value="Unassembled WGS sequence"/>
</dbReference>
<organism evidence="10 11">
    <name type="scientific">Coprinopsis marcescibilis</name>
    <name type="common">Agaric fungus</name>
    <name type="synonym">Psathyrella marcescibilis</name>
    <dbReference type="NCBI Taxonomy" id="230819"/>
    <lineage>
        <taxon>Eukaryota</taxon>
        <taxon>Fungi</taxon>
        <taxon>Dikarya</taxon>
        <taxon>Basidiomycota</taxon>
        <taxon>Agaricomycotina</taxon>
        <taxon>Agaricomycetes</taxon>
        <taxon>Agaricomycetidae</taxon>
        <taxon>Agaricales</taxon>
        <taxon>Agaricineae</taxon>
        <taxon>Psathyrellaceae</taxon>
        <taxon>Coprinopsis</taxon>
    </lineage>
</organism>
<dbReference type="EMBL" id="ML210184">
    <property type="protein sequence ID" value="TFK25623.1"/>
    <property type="molecule type" value="Genomic_DNA"/>
</dbReference>
<dbReference type="OrthoDB" id="9421954at2759"/>
<dbReference type="InterPro" id="IPR007125">
    <property type="entry name" value="H2A/H2B/H3"/>
</dbReference>
<dbReference type="PRINTS" id="PR00620">
    <property type="entry name" value="HISTONEH2A"/>
</dbReference>
<keyword evidence="5 8" id="KW-0238">DNA-binding</keyword>
<dbReference type="SMART" id="SM00414">
    <property type="entry name" value="H2A"/>
    <property type="match status" value="1"/>
</dbReference>
<accession>A0A5C3L0L8</accession>
<dbReference type="CDD" id="cd00074">
    <property type="entry name" value="HFD_H2A"/>
    <property type="match status" value="1"/>
</dbReference>
<comment type="subcellular location">
    <subcellularLocation>
        <location evidence="2">Chromosome</location>
    </subcellularLocation>
    <subcellularLocation>
        <location evidence="1 8">Nucleus</location>
    </subcellularLocation>
</comment>
<dbReference type="GO" id="GO:0000786">
    <property type="term" value="C:nucleosome"/>
    <property type="evidence" value="ECO:0007669"/>
    <property type="project" value="UniProtKB-KW"/>
</dbReference>
<evidence type="ECO:0000313" key="10">
    <source>
        <dbReference type="EMBL" id="TFK25623.1"/>
    </source>
</evidence>
<gene>
    <name evidence="10" type="ORF">FA15DRAFT_703555</name>
</gene>
<dbReference type="Gene3D" id="1.10.20.10">
    <property type="entry name" value="Histone, subunit A"/>
    <property type="match status" value="1"/>
</dbReference>
<keyword evidence="6 8" id="KW-0539">Nucleus</keyword>
<feature type="domain" description="Core Histone H2A/H2B/H3" evidence="9">
    <location>
        <begin position="24"/>
        <end position="102"/>
    </location>
</feature>